<dbReference type="InterPro" id="IPR023827">
    <property type="entry name" value="Peptidase_S8_Asp-AS"/>
</dbReference>
<keyword evidence="8" id="KW-0969">Cilium</keyword>
<name>A0A4R7RJP8_9BACT</name>
<keyword evidence="5 10" id="KW-0645">Protease</keyword>
<feature type="active site" description="Charge relay system" evidence="10">
    <location>
        <position position="314"/>
    </location>
</feature>
<evidence type="ECO:0000256" key="10">
    <source>
        <dbReference type="PROSITE-ProRule" id="PRU01240"/>
    </source>
</evidence>
<dbReference type="InterPro" id="IPR036852">
    <property type="entry name" value="Peptidase_S8/S53_dom_sf"/>
</dbReference>
<dbReference type="Pfam" id="PF00082">
    <property type="entry name" value="Peptidase_S8"/>
    <property type="match status" value="1"/>
</dbReference>
<dbReference type="EMBL" id="SOCA01000015">
    <property type="protein sequence ID" value="TDU63126.1"/>
    <property type="molecule type" value="Genomic_DNA"/>
</dbReference>
<dbReference type="Gene3D" id="2.60.40.10">
    <property type="entry name" value="Immunoglobulins"/>
    <property type="match status" value="8"/>
</dbReference>
<protein>
    <submittedName>
        <fullName evidence="16">Uncharacterized protein DUF1573</fullName>
    </submittedName>
</protein>
<keyword evidence="17" id="KW-1185">Reference proteome</keyword>
<evidence type="ECO:0000256" key="3">
    <source>
        <dbReference type="ARBA" id="ARBA00011073"/>
    </source>
</evidence>
<evidence type="ECO:0000256" key="1">
    <source>
        <dbReference type="ARBA" id="ARBA00004138"/>
    </source>
</evidence>
<dbReference type="PROSITE" id="PS00137">
    <property type="entry name" value="SUBTILASE_HIS"/>
    <property type="match status" value="1"/>
</dbReference>
<accession>A0A4R7RJP8</accession>
<dbReference type="InterPro" id="IPR023828">
    <property type="entry name" value="Peptidase_S8_Ser-AS"/>
</dbReference>
<dbReference type="CDD" id="cd14948">
    <property type="entry name" value="BACON"/>
    <property type="match status" value="1"/>
</dbReference>
<feature type="domain" description="BACON" evidence="14">
    <location>
        <begin position="2249"/>
        <end position="2334"/>
    </location>
</feature>
<dbReference type="Gene3D" id="2.60.40.1120">
    <property type="entry name" value="Carboxypeptidase-like, regulatory domain"/>
    <property type="match status" value="1"/>
</dbReference>
<dbReference type="PRINTS" id="PR00723">
    <property type="entry name" value="SUBTILISIN"/>
</dbReference>
<dbReference type="Pfam" id="PF19190">
    <property type="entry name" value="BACON_2"/>
    <property type="match status" value="2"/>
</dbReference>
<dbReference type="Proteomes" id="UP000295662">
    <property type="component" value="Unassembled WGS sequence"/>
</dbReference>
<evidence type="ECO:0000256" key="9">
    <source>
        <dbReference type="ARBA" id="ARBA00023273"/>
    </source>
</evidence>
<keyword evidence="6 10" id="KW-0378">Hydrolase</keyword>
<feature type="domain" description="HYDIN/VesB/CFA65-like Ig-like" evidence="15">
    <location>
        <begin position="1511"/>
        <end position="1603"/>
    </location>
</feature>
<organism evidence="16 17">
    <name type="scientific">Prosthecobacter fusiformis</name>
    <dbReference type="NCBI Taxonomy" id="48464"/>
    <lineage>
        <taxon>Bacteria</taxon>
        <taxon>Pseudomonadati</taxon>
        <taxon>Verrucomicrobiota</taxon>
        <taxon>Verrucomicrobiia</taxon>
        <taxon>Verrucomicrobiales</taxon>
        <taxon>Verrucomicrobiaceae</taxon>
        <taxon>Prosthecobacter</taxon>
    </lineage>
</organism>
<dbReference type="Gene3D" id="3.40.50.200">
    <property type="entry name" value="Peptidase S8/S53 domain"/>
    <property type="match status" value="1"/>
</dbReference>
<feature type="active site" description="Charge relay system" evidence="10">
    <location>
        <position position="259"/>
    </location>
</feature>
<comment type="subcellular location">
    <subcellularLocation>
        <location evidence="1">Cell projection</location>
        <location evidence="1">Cilium</location>
    </subcellularLocation>
    <subcellularLocation>
        <location evidence="2">Cytoplasm</location>
    </subcellularLocation>
</comment>
<dbReference type="PROSITE" id="PS51892">
    <property type="entry name" value="SUBTILASE"/>
    <property type="match status" value="1"/>
</dbReference>
<keyword evidence="9" id="KW-0966">Cell projection</keyword>
<dbReference type="PANTHER" id="PTHR43806:SF11">
    <property type="entry name" value="CEREVISIN-RELATED"/>
    <property type="match status" value="1"/>
</dbReference>
<evidence type="ECO:0000256" key="4">
    <source>
        <dbReference type="ARBA" id="ARBA00022490"/>
    </source>
</evidence>
<dbReference type="NCBIfam" id="NF012200">
    <property type="entry name" value="choice_anch_D"/>
    <property type="match status" value="5"/>
</dbReference>
<dbReference type="PANTHER" id="PTHR43806">
    <property type="entry name" value="PEPTIDASE S8"/>
    <property type="match status" value="1"/>
</dbReference>
<dbReference type="GO" id="GO:0005737">
    <property type="term" value="C:cytoplasm"/>
    <property type="evidence" value="ECO:0007669"/>
    <property type="project" value="UniProtKB-SubCell"/>
</dbReference>
<dbReference type="PROSITE" id="PS00138">
    <property type="entry name" value="SUBTILASE_SER"/>
    <property type="match status" value="1"/>
</dbReference>
<dbReference type="Pfam" id="PF22544">
    <property type="entry name" value="HYDIN_VesB_CFA65-like_Ig"/>
    <property type="match status" value="2"/>
</dbReference>
<feature type="region of interest" description="Disordered" evidence="12">
    <location>
        <begin position="22"/>
        <end position="62"/>
    </location>
</feature>
<evidence type="ECO:0000313" key="17">
    <source>
        <dbReference type="Proteomes" id="UP000295662"/>
    </source>
</evidence>
<feature type="active site" description="Charge relay system" evidence="10">
    <location>
        <position position="473"/>
    </location>
</feature>
<dbReference type="GO" id="GO:0006508">
    <property type="term" value="P:proteolysis"/>
    <property type="evidence" value="ECO:0007669"/>
    <property type="project" value="UniProtKB-KW"/>
</dbReference>
<reference evidence="16 17" key="1">
    <citation type="submission" date="2019-03" db="EMBL/GenBank/DDBJ databases">
        <title>Genomic Encyclopedia of Archaeal and Bacterial Type Strains, Phase II (KMG-II): from individual species to whole genera.</title>
        <authorList>
            <person name="Goeker M."/>
        </authorList>
    </citation>
    <scope>NUCLEOTIDE SEQUENCE [LARGE SCALE GENOMIC DNA]</scope>
    <source>
        <strain evidence="16 17">ATCC 25309</strain>
    </source>
</reference>
<comment type="similarity">
    <text evidence="3 10 11">Belongs to the peptidase S8 family.</text>
</comment>
<dbReference type="SUPFAM" id="SSF49464">
    <property type="entry name" value="Carboxypeptidase regulatory domain-like"/>
    <property type="match status" value="1"/>
</dbReference>
<evidence type="ECO:0000259" key="14">
    <source>
        <dbReference type="Pfam" id="PF19190"/>
    </source>
</evidence>
<dbReference type="InterPro" id="IPR053879">
    <property type="entry name" value="HYDIN_VesB_CFA65-like_Ig"/>
</dbReference>
<dbReference type="SUPFAM" id="SSF63825">
    <property type="entry name" value="YWTD domain"/>
    <property type="match status" value="1"/>
</dbReference>
<evidence type="ECO:0000256" key="2">
    <source>
        <dbReference type="ARBA" id="ARBA00004496"/>
    </source>
</evidence>
<sequence length="3213" mass="337412">MGIVITCLMMWENADKPTLSGGISGSVTSDLPPVHMASGEVKRQEQEPANLSRKNHLPQRPGEKLNIGERRLLENAVMLNQAVYPADATGLSREVRLWRTAFKYPLVREEVWLKDAAGEAGIIRREFSVADHVMVKFPVGLPERMINEWADKHGFYVRHSLKTSPIKLIATPAVSLDAAQAIVAAFNADFPEAAEVTVATAEPDYLIFPSLATDDENFNSLWGLHNVGQTGGKTDADIDALEAWDYTTGSREVLVAVIDTGIDRTHPDLAANIWTNQGEIPGNGIDDDLNGFVDDVHGWDFFANDNDSMDSEGHGTHCAGTIGAAGNNRIGVTGVCWQVSMVGIRFLGPDGGATSDGIESIYYATSLGVDMTSNSWGGSGYSALLKQAIDDSGEHDILFTAAAGNDATSNEIYPHYPSDFTSENIISVASSTASDARSSFSNYGKVSVDLAAPGTSIFSTIPGSAYGSKSGTSMATPHVTGALALAKSIAPMIGAAELKQKLLATVDAVPALESTSLSGGRLNALKLVQSFAGPYPVVAVSRVTEHSGGNGDGIQNPGEFLSVEFTVTNRGTETATHLVATLSSKAAAGASHYNIIEENVPVGTLAAGETSATTSRFVVMAHENVPTPDTEEMMITLSYGDPQQTRVQSVNLQLFTSSQVAGRVTDAKDGSGLAQATVSMDGPSVVSVSTNEDGYYTATLIDGVYQTSALAPGYLPSPPQEVTAPPGRDDLHFVMAKPQLRLSPEAISVQANSEEVVQRDVMLTNDGTAPLEWSIRPLKVNQQTISTVLPSVQAGASNDPDVSEISPQPQAEIPELILPLNELNGVKVAAVYSTQSRSIFLGDLRERGATVVTLYPPFTELDMQDIDAVIVDDSITALSTADIQLLRAAIHEGTGLLCEADNSESLVKVNQLLADTGITPRYQGFRNLILSDFVLHPITSGLVSLHETSVGCTADISGPAQPLVREADEKVHAAVSRLGKGAVVFVGNEITYATNFSVGDGRRFANQIVDSLVAGPEWLTVTPLAGVLAAGEETTVSLGMDARTVWPGQHDANLELSSNIPGEPDIMVPVTFEVIKMPDIQVNQPSFDFGQAIIGTTVTREMVITNAGSGDLELKAPSLSGPHAQWFSLSLTDGVVIEPGGHLSLTVTYLPGAPVAAAAHTALINLASNDAESPLLQVPLYGRHLAAPNIGIAPLRTVLQLAQGQTATRTLTVKNTGKGVLNMSASLIFASSAPTDWVEIESGSTMTIAAGKSAKIIVRFHARTYLASSFAAVLRVLSEDPDTPVYNCDLLLTTTSAPVADFAPLNFDKTYVGVPQSGSVTLRNTGSVDMVVRGVRGLSSVFRSTMKVPFTIPPQGGVTIPVTFSPAKSAVYKSSLLVTANVPGKYVYVPLTGIGERYPAISVSPKSLTVSSSPGVPQSRVLQVTNLGGESLIWSVEPVSTDAEWLIPQTSSNSLTTGKKGQVNLSLASAQKNPGTYKSSLRIISNDPKIPVATVPITFNVSSQAVVQTVPSALDLGDIWKSQVTHLHFDLTNVGNLPLEIRTVSSNTKDMIFPLFGKVTLAPGESLPLRGTLQPTKLKAFKGVLTVKTSSRVNPTVSLRVSANVINPPTMLVAPGSLVETVQPNVMLEKNITISNQGDADLQWQSEVVAQIDSPDSAGTLDEILQRLDARHADFTQLIRNRYNFSDGTSGYSISNGGLNMYNAGNLFSTNHNGGSAVAYSDGNITADVGLGASSRYFTRKKPGLFVMAANLAGATTFRIRGGLGASGAGTATGSVLHRYGYTGFFKQVTGARIGVPSVFHLIVMPDHEGLTRTFSTNTSLDDHEITGLPASTRVYALVFAATSGTVLTESEIRLLMDKFVTGILHNADTRWLRMSANEGAVKPKGTSSLTLSLDARNMEAGSYAAKLRISGNAPDTPTLDVPITFNVPSAAVLVATPSSIAMPDTPANGTTTQTVTLRNEGNLALRILGLETSDPAFAFSYEFSMPHLLKPGESLAVNVKFTPTDAISYSGVFKVLSAADAPMETSIPLTGTGLIAPLLTLDPTMVGITTRPGVPASKVITLSNTGTATLDWRLGATPTTGILSHVAGSIPAGGSQEITLTTLSTATTSPGASVQSISFVSNDPVRPIVGLTYTRNIQAEPILTVTPSPVDFNTVRLPGLVTRQIVLRNSGNANLIISGVTSPSPHLTLLSTTYPAVILRGASHTVTLQYAPTAPEILSGSFIFTTNNLYAPTVEVPLSGEAGYPPLLAVSPGAVNVSLEEGQTVSSTLEVRNEGGSLLSWNVSITPASAKSWLTLTKTAGGTPAGGVSQFEMNLSAARLPPSTVSATLIISSNAAVNATASIPVSLQVTPGEFSVSSSSLVTSTVAGAPAPNSSFSIIPRPGHTPSWTVSSDVPWIIPSSTSGTGAGEITLSYLGSLPEGTHTGQVTVSTASLTRVIQVTCHVLKLQLSLLQTDRRHDCLLGLVRGTAGASSFLIALNPDTLGVENLVQLPTDISSMDMTTDERTLYAISFAGQSISRVNLDDFSLVATRSIPATTKVGSHVYVQAGREGRVYYTDASANPALHSFDFEAGADIESFRLTGLIGIGGFVVSPDARRIYARSLTAWTGLGTAYLAQLDCSNDVLSQVASSGATLVRDGSPHPVLLGANVDSVITQGKFFTLGSLGNGVQGSLTSSHIYTASAYLDVVVTDSQIIRTDGLDVVGNLPVTTTITAFSPDQSQLIYQDPVTGLLGSIDTSYLPSIAVTPGVESGSVQNSNFNTLTWSGDPSASTYDIYLGTDEAAVEAASNPTSSLFQASTPGTGFALYTPLVQGQTYYWRIDSRAPDNTVSSSPVWSFKMAAAGTDPDSISGYAMPGSTAVQEFPLSVVTASANVPWSLTSDSAWVNVSSAAGTGPAEVIVTLVPSSLAPGATHAELTLTSGADVIRIPVRFDVMSELNIIKMQADPALPVVHALHRETTAPYLSWLLWVDPATATVLDGVMVGPAAMDFASHSADDKIDVLVDDGRRVQRVARQGNHALLSSYDLSELQTAIHASSVGRVVTRSAANTLQLRFSSNGSAIGSAVQLLGLQSLTVSSTDGGSIYAAVTQSSTNVGLVRYAVTGSGVTPVTSLYFAGTLQAPLLLSASQDKLIYGQKAYNPDQLNSSTSLGQRVYAISPDAARFVSSSTVFSLADPATPLATLPVTTTQMTITFDGQKLLLFSPVNRAFHSVDMP</sequence>
<evidence type="ECO:0000259" key="13">
    <source>
        <dbReference type="Pfam" id="PF00082"/>
    </source>
</evidence>
<feature type="domain" description="HYDIN/VesB/CFA65-like Ig-like" evidence="15">
    <location>
        <begin position="1078"/>
        <end position="1173"/>
    </location>
</feature>
<feature type="domain" description="Peptidase S8/S53" evidence="13">
    <location>
        <begin position="251"/>
        <end position="507"/>
    </location>
</feature>
<evidence type="ECO:0000256" key="12">
    <source>
        <dbReference type="SAM" id="MobiDB-lite"/>
    </source>
</evidence>
<dbReference type="InterPro" id="IPR008969">
    <property type="entry name" value="CarboxyPept-like_regulatory"/>
</dbReference>
<evidence type="ECO:0000256" key="5">
    <source>
        <dbReference type="ARBA" id="ARBA00022670"/>
    </source>
</evidence>
<evidence type="ECO:0000256" key="11">
    <source>
        <dbReference type="RuleBase" id="RU003355"/>
    </source>
</evidence>
<dbReference type="InterPro" id="IPR013783">
    <property type="entry name" value="Ig-like_fold"/>
</dbReference>
<dbReference type="InterPro" id="IPR024361">
    <property type="entry name" value="BACON"/>
</dbReference>
<dbReference type="InterPro" id="IPR050131">
    <property type="entry name" value="Peptidase_S8_subtilisin-like"/>
</dbReference>
<dbReference type="CDD" id="cd07473">
    <property type="entry name" value="Peptidases_S8_Subtilisin_like"/>
    <property type="match status" value="1"/>
</dbReference>
<dbReference type="InterPro" id="IPR034204">
    <property type="entry name" value="PfSUB1-like_cat_dom"/>
</dbReference>
<keyword evidence="4" id="KW-0963">Cytoplasm</keyword>
<keyword evidence="7 10" id="KW-0720">Serine protease</keyword>
<evidence type="ECO:0000256" key="8">
    <source>
        <dbReference type="ARBA" id="ARBA00023069"/>
    </source>
</evidence>
<dbReference type="GO" id="GO:0004252">
    <property type="term" value="F:serine-type endopeptidase activity"/>
    <property type="evidence" value="ECO:0007669"/>
    <property type="project" value="UniProtKB-UniRule"/>
</dbReference>
<evidence type="ECO:0000313" key="16">
    <source>
        <dbReference type="EMBL" id="TDU63126.1"/>
    </source>
</evidence>
<comment type="caution">
    <text evidence="16">The sequence shown here is derived from an EMBL/GenBank/DDBJ whole genome shotgun (WGS) entry which is preliminary data.</text>
</comment>
<dbReference type="PROSITE" id="PS00136">
    <property type="entry name" value="SUBTILASE_ASP"/>
    <property type="match status" value="1"/>
</dbReference>
<evidence type="ECO:0000256" key="7">
    <source>
        <dbReference type="ARBA" id="ARBA00022825"/>
    </source>
</evidence>
<evidence type="ECO:0000256" key="6">
    <source>
        <dbReference type="ARBA" id="ARBA00022801"/>
    </source>
</evidence>
<gene>
    <name evidence="16" type="ORF">EI77_04447</name>
</gene>
<dbReference type="InterPro" id="IPR022398">
    <property type="entry name" value="Peptidase_S8_His-AS"/>
</dbReference>
<evidence type="ECO:0000259" key="15">
    <source>
        <dbReference type="Pfam" id="PF22544"/>
    </source>
</evidence>
<feature type="domain" description="BACON" evidence="14">
    <location>
        <begin position="2858"/>
        <end position="2925"/>
    </location>
</feature>
<dbReference type="InterPro" id="IPR015500">
    <property type="entry name" value="Peptidase_S8_subtilisin-rel"/>
</dbReference>
<dbReference type="InterPro" id="IPR000209">
    <property type="entry name" value="Peptidase_S8/S53_dom"/>
</dbReference>
<proteinExistence type="inferred from homology"/>
<dbReference type="SUPFAM" id="SSF52743">
    <property type="entry name" value="Subtilisin-like"/>
    <property type="match status" value="1"/>
</dbReference>